<comment type="caution">
    <text evidence="2">The sequence shown here is derived from an EMBL/GenBank/DDBJ whole genome shotgun (WGS) entry which is preliminary data.</text>
</comment>
<dbReference type="EMBL" id="JAMSHJ010000006">
    <property type="protein sequence ID" value="KAI5393869.1"/>
    <property type="molecule type" value="Genomic_DNA"/>
</dbReference>
<keyword evidence="1" id="KW-0472">Membrane</keyword>
<feature type="transmembrane region" description="Helical" evidence="1">
    <location>
        <begin position="102"/>
        <end position="123"/>
    </location>
</feature>
<organism evidence="2 3">
    <name type="scientific">Pisum sativum</name>
    <name type="common">Garden pea</name>
    <name type="synonym">Lathyrus oleraceus</name>
    <dbReference type="NCBI Taxonomy" id="3888"/>
    <lineage>
        <taxon>Eukaryota</taxon>
        <taxon>Viridiplantae</taxon>
        <taxon>Streptophyta</taxon>
        <taxon>Embryophyta</taxon>
        <taxon>Tracheophyta</taxon>
        <taxon>Spermatophyta</taxon>
        <taxon>Magnoliopsida</taxon>
        <taxon>eudicotyledons</taxon>
        <taxon>Gunneridae</taxon>
        <taxon>Pentapetalae</taxon>
        <taxon>rosids</taxon>
        <taxon>fabids</taxon>
        <taxon>Fabales</taxon>
        <taxon>Fabaceae</taxon>
        <taxon>Papilionoideae</taxon>
        <taxon>50 kb inversion clade</taxon>
        <taxon>NPAAA clade</taxon>
        <taxon>Hologalegina</taxon>
        <taxon>IRL clade</taxon>
        <taxon>Fabeae</taxon>
        <taxon>Lathyrus</taxon>
    </lineage>
</organism>
<dbReference type="AlphaFoldDB" id="A0A9D4W0Q3"/>
<reference evidence="2 3" key="1">
    <citation type="journal article" date="2022" name="Nat. Genet.">
        <title>Improved pea reference genome and pan-genome highlight genomic features and evolutionary characteristics.</title>
        <authorList>
            <person name="Yang T."/>
            <person name="Liu R."/>
            <person name="Luo Y."/>
            <person name="Hu S."/>
            <person name="Wang D."/>
            <person name="Wang C."/>
            <person name="Pandey M.K."/>
            <person name="Ge S."/>
            <person name="Xu Q."/>
            <person name="Li N."/>
            <person name="Li G."/>
            <person name="Huang Y."/>
            <person name="Saxena R.K."/>
            <person name="Ji Y."/>
            <person name="Li M."/>
            <person name="Yan X."/>
            <person name="He Y."/>
            <person name="Liu Y."/>
            <person name="Wang X."/>
            <person name="Xiang C."/>
            <person name="Varshney R.K."/>
            <person name="Ding H."/>
            <person name="Gao S."/>
            <person name="Zong X."/>
        </authorList>
    </citation>
    <scope>NUCLEOTIDE SEQUENCE [LARGE SCALE GENOMIC DNA]</scope>
    <source>
        <strain evidence="2 3">cv. Zhongwan 6</strain>
    </source>
</reference>
<accession>A0A9D4W0Q3</accession>
<sequence>MFARREVANKKRACPMRGGELRERRFNHIPVEKTCLGRPMRGGKIFCQRRFDDQQAGLEKWHLSLEDEEEVMHAISLVLGSVPNLELKRNLLAKLLSSSYEAIGKLVSLLFPILHTASVYLMLAGCFS</sequence>
<dbReference type="Gramene" id="Psat06G0082600-T1">
    <property type="protein sequence ID" value="KAI5393869.1"/>
    <property type="gene ID" value="KIW84_060826"/>
</dbReference>
<evidence type="ECO:0000313" key="2">
    <source>
        <dbReference type="EMBL" id="KAI5393869.1"/>
    </source>
</evidence>
<name>A0A9D4W0Q3_PEA</name>
<keyword evidence="1" id="KW-0812">Transmembrane</keyword>
<protein>
    <submittedName>
        <fullName evidence="2">Uncharacterized protein</fullName>
    </submittedName>
</protein>
<evidence type="ECO:0000256" key="1">
    <source>
        <dbReference type="SAM" id="Phobius"/>
    </source>
</evidence>
<gene>
    <name evidence="2" type="ORF">KIW84_060826</name>
</gene>
<keyword evidence="3" id="KW-1185">Reference proteome</keyword>
<dbReference type="Proteomes" id="UP001058974">
    <property type="component" value="Chromosome 6"/>
</dbReference>
<evidence type="ECO:0000313" key="3">
    <source>
        <dbReference type="Proteomes" id="UP001058974"/>
    </source>
</evidence>
<proteinExistence type="predicted"/>
<keyword evidence="1" id="KW-1133">Transmembrane helix</keyword>